<sequence>MPLHRMALLFLAALPTAAIAYSPGASFVRMSLSGNECAASSTSSRRTFFSKAAAVTLGTVTASNVATSYGAGGPAEAVGPVKVTLTNPTYFAEPCPPSKPIPGEKAMKGMKGLCVTVKADLAESPPKDLEKVGVYGFVTDGVTGDSVLANNPDLSTDAGQFAMIESVTTNDRKVEFELIAAIPREKDVTQFENGIGPLNFDGLRIISYPGGQQYGAISPCEMNEFSSECEAWEDENGPYQKAEYMIKSNPRTKGR</sequence>
<feature type="signal peptide" evidence="1">
    <location>
        <begin position="1"/>
        <end position="20"/>
    </location>
</feature>
<reference evidence="2" key="1">
    <citation type="submission" date="2021-01" db="EMBL/GenBank/DDBJ databases">
        <authorList>
            <person name="Corre E."/>
            <person name="Pelletier E."/>
            <person name="Niang G."/>
            <person name="Scheremetjew M."/>
            <person name="Finn R."/>
            <person name="Kale V."/>
            <person name="Holt S."/>
            <person name="Cochrane G."/>
            <person name="Meng A."/>
            <person name="Brown T."/>
            <person name="Cohen L."/>
        </authorList>
    </citation>
    <scope>NUCLEOTIDE SEQUENCE</scope>
    <source>
        <strain evidence="2">GSO104</strain>
    </source>
</reference>
<dbReference type="AlphaFoldDB" id="A0A6V2NP08"/>
<accession>A0A6V2NP08</accession>
<feature type="chain" id="PRO_5030160939" evidence="1">
    <location>
        <begin position="21"/>
        <end position="255"/>
    </location>
</feature>
<protein>
    <submittedName>
        <fullName evidence="2">Uncharacterized protein</fullName>
    </submittedName>
</protein>
<organism evidence="2">
    <name type="scientific">Ditylum brightwellii</name>
    <dbReference type="NCBI Taxonomy" id="49249"/>
    <lineage>
        <taxon>Eukaryota</taxon>
        <taxon>Sar</taxon>
        <taxon>Stramenopiles</taxon>
        <taxon>Ochrophyta</taxon>
        <taxon>Bacillariophyta</taxon>
        <taxon>Mediophyceae</taxon>
        <taxon>Lithodesmiophycidae</taxon>
        <taxon>Lithodesmiales</taxon>
        <taxon>Lithodesmiaceae</taxon>
        <taxon>Ditylum</taxon>
    </lineage>
</organism>
<proteinExistence type="predicted"/>
<dbReference type="EMBL" id="HBNS01054313">
    <property type="protein sequence ID" value="CAE4656338.1"/>
    <property type="molecule type" value="Transcribed_RNA"/>
</dbReference>
<gene>
    <name evidence="2" type="ORF">DBRI00130_LOCUS39415</name>
</gene>
<name>A0A6V2NP08_9STRA</name>
<evidence type="ECO:0000313" key="2">
    <source>
        <dbReference type="EMBL" id="CAE4656338.1"/>
    </source>
</evidence>
<evidence type="ECO:0000256" key="1">
    <source>
        <dbReference type="SAM" id="SignalP"/>
    </source>
</evidence>
<keyword evidence="1" id="KW-0732">Signal</keyword>